<comment type="subunit">
    <text evidence="4">Homodimer.</text>
</comment>
<feature type="chain" id="PRO_5046158532" description="Thiamine pyrimidine synthase" evidence="12">
    <location>
        <begin position="21"/>
        <end position="346"/>
    </location>
</feature>
<evidence type="ECO:0000313" key="14">
    <source>
        <dbReference type="EMBL" id="MDY7228190.1"/>
    </source>
</evidence>
<evidence type="ECO:0000256" key="3">
    <source>
        <dbReference type="ARBA" id="ARBA00009406"/>
    </source>
</evidence>
<evidence type="ECO:0000256" key="1">
    <source>
        <dbReference type="ARBA" id="ARBA00003469"/>
    </source>
</evidence>
<evidence type="ECO:0000256" key="2">
    <source>
        <dbReference type="ARBA" id="ARBA00004948"/>
    </source>
</evidence>
<evidence type="ECO:0000256" key="12">
    <source>
        <dbReference type="SAM" id="SignalP"/>
    </source>
</evidence>
<evidence type="ECO:0000256" key="10">
    <source>
        <dbReference type="ARBA" id="ARBA00033171"/>
    </source>
</evidence>
<accession>A0ABU5H7Y1</accession>
<evidence type="ECO:0000259" key="13">
    <source>
        <dbReference type="Pfam" id="PF09084"/>
    </source>
</evidence>
<gene>
    <name evidence="14" type="ORF">SYV04_17350</name>
</gene>
<dbReference type="PANTHER" id="PTHR31528:SF1">
    <property type="entry name" value="4-AMINO-5-HYDROXYMETHYL-2-METHYLPYRIMIDINE PHOSPHATE SYNTHASE THI11-RELATED"/>
    <property type="match status" value="1"/>
</dbReference>
<keyword evidence="9" id="KW-0408">Iron</keyword>
<feature type="domain" description="SsuA/THI5-like" evidence="13">
    <location>
        <begin position="58"/>
        <end position="263"/>
    </location>
</feature>
<evidence type="ECO:0000313" key="15">
    <source>
        <dbReference type="Proteomes" id="UP001291309"/>
    </source>
</evidence>
<dbReference type="PROSITE" id="PS51257">
    <property type="entry name" value="PROKAR_LIPOPROTEIN"/>
    <property type="match status" value="1"/>
</dbReference>
<evidence type="ECO:0000256" key="9">
    <source>
        <dbReference type="ARBA" id="ARBA00023004"/>
    </source>
</evidence>
<comment type="pathway">
    <text evidence="2">Cofactor biosynthesis; thiamine diphosphate biosynthesis.</text>
</comment>
<evidence type="ECO:0000256" key="8">
    <source>
        <dbReference type="ARBA" id="ARBA00022977"/>
    </source>
</evidence>
<name>A0ABU5H7Y1_9BACT</name>
<dbReference type="RefSeq" id="WP_321546914.1">
    <property type="nucleotide sequence ID" value="NZ_JAXIVS010000005.1"/>
</dbReference>
<comment type="similarity">
    <text evidence="3">Belongs to the NMT1/THI5 family.</text>
</comment>
<sequence>MRKLCWVGVLGCLAALSVLGCSKDKAPPPAAGEGTAAAASPAPAPVRMKLALDWVAEPEFGGFYAARESGAFTRHGLEVEVISGGSGAPVNQMVAMGQVEFAVTGADQLLVARARGLDLVPLFAVYQKTPRAIMAHASRGLTSMAEVFSSGTVSLEPGAAFAIFLKKKYGFDKVKVVPYDGGVARFVADKDFAQQCFLTSEPLAAKKEGANPVVFALADEGFNPYATVVIARKDLVQKSPERVRAFIEAVREGWRAYLDDPKPANDVMAKLNTTMDPETFAAVAEVQKPLIETEETKAKGLGTQSRERWETLGQQLVDLGLLEKAPPVDEYLLPEFTRAAPAAKAP</sequence>
<dbReference type="InterPro" id="IPR015168">
    <property type="entry name" value="SsuA/THI5"/>
</dbReference>
<dbReference type="Pfam" id="PF09084">
    <property type="entry name" value="NMT1"/>
    <property type="match status" value="1"/>
</dbReference>
<keyword evidence="15" id="KW-1185">Reference proteome</keyword>
<comment type="function">
    <text evidence="1">Responsible for the formation of the pyrimidine heterocycle in the thiamine biosynthesis pathway. Catalyzes the formation of hydroxymethylpyrimidine phosphate (HMP-P) from histidine and pyridoxal phosphate (PLP). The protein uses PLP and the active site histidine to form HMP-P, generating an inactive enzyme. The enzyme can only undergo a single turnover, which suggests it is a suicide enzyme.</text>
</comment>
<dbReference type="PANTHER" id="PTHR31528">
    <property type="entry name" value="4-AMINO-5-HYDROXYMETHYL-2-METHYLPYRIMIDINE PHOSPHATE SYNTHASE THI11-RELATED"/>
    <property type="match status" value="1"/>
</dbReference>
<evidence type="ECO:0000256" key="4">
    <source>
        <dbReference type="ARBA" id="ARBA00011738"/>
    </source>
</evidence>
<keyword evidence="8" id="KW-0784">Thiamine biosynthesis</keyword>
<dbReference type="EMBL" id="JAXIVS010000005">
    <property type="protein sequence ID" value="MDY7228190.1"/>
    <property type="molecule type" value="Genomic_DNA"/>
</dbReference>
<keyword evidence="7" id="KW-0663">Pyridoxal phosphate</keyword>
<evidence type="ECO:0000256" key="7">
    <source>
        <dbReference type="ARBA" id="ARBA00022898"/>
    </source>
</evidence>
<dbReference type="SUPFAM" id="SSF53850">
    <property type="entry name" value="Periplasmic binding protein-like II"/>
    <property type="match status" value="1"/>
</dbReference>
<protein>
    <recommendedName>
        <fullName evidence="10">Thiamine pyrimidine synthase</fullName>
    </recommendedName>
</protein>
<evidence type="ECO:0000256" key="6">
    <source>
        <dbReference type="ARBA" id="ARBA00022723"/>
    </source>
</evidence>
<dbReference type="InterPro" id="IPR027939">
    <property type="entry name" value="NMT1/THI5"/>
</dbReference>
<keyword evidence="12" id="KW-0732">Signal</keyword>
<organism evidence="14 15">
    <name type="scientific">Hyalangium rubrum</name>
    <dbReference type="NCBI Taxonomy" id="3103134"/>
    <lineage>
        <taxon>Bacteria</taxon>
        <taxon>Pseudomonadati</taxon>
        <taxon>Myxococcota</taxon>
        <taxon>Myxococcia</taxon>
        <taxon>Myxococcales</taxon>
        <taxon>Cystobacterineae</taxon>
        <taxon>Archangiaceae</taxon>
        <taxon>Hyalangium</taxon>
    </lineage>
</organism>
<comment type="caution">
    <text evidence="14">The sequence shown here is derived from an EMBL/GenBank/DDBJ whole genome shotgun (WGS) entry which is preliminary data.</text>
</comment>
<keyword evidence="5" id="KW-0808">Transferase</keyword>
<dbReference type="Proteomes" id="UP001291309">
    <property type="component" value="Unassembled WGS sequence"/>
</dbReference>
<comment type="catalytic activity">
    <reaction evidence="11">
        <text>N(6)-(pyridoxal phosphate)-L-lysyl-[4-amino-5-hydroxymethyl-2-methylpyrimidine phosphate synthase] + L-histidyl-[4-amino-5-hydroxymethyl-2-methylpyrimidine phosphate synthase] + 2 Fe(3+) + 4 H2O = L-lysyl-[4-amino-5-hydroxymethyl-2-methylpyrimidine phosphate synthase] + (2S)-2-amino-5-hydroxy-4-oxopentanoyl-[4-amino-5-hydroxymethyl-2-methylpyrimidine phosphate synthase] + 4-amino-2-methyl-5-(phosphooxymethyl)pyrimidine + 3-oxopropanoate + 2 Fe(2+) + 2 H(+)</text>
        <dbReference type="Rhea" id="RHEA:65756"/>
        <dbReference type="Rhea" id="RHEA-COMP:16892"/>
        <dbReference type="Rhea" id="RHEA-COMP:16893"/>
        <dbReference type="Rhea" id="RHEA-COMP:16894"/>
        <dbReference type="Rhea" id="RHEA-COMP:16895"/>
        <dbReference type="ChEBI" id="CHEBI:15377"/>
        <dbReference type="ChEBI" id="CHEBI:15378"/>
        <dbReference type="ChEBI" id="CHEBI:29033"/>
        <dbReference type="ChEBI" id="CHEBI:29034"/>
        <dbReference type="ChEBI" id="CHEBI:29969"/>
        <dbReference type="ChEBI" id="CHEBI:29979"/>
        <dbReference type="ChEBI" id="CHEBI:33190"/>
        <dbReference type="ChEBI" id="CHEBI:58354"/>
        <dbReference type="ChEBI" id="CHEBI:143915"/>
        <dbReference type="ChEBI" id="CHEBI:157692"/>
    </reaction>
    <physiologicalReaction direction="left-to-right" evidence="11">
        <dbReference type="Rhea" id="RHEA:65757"/>
    </physiologicalReaction>
</comment>
<evidence type="ECO:0000256" key="5">
    <source>
        <dbReference type="ARBA" id="ARBA00022679"/>
    </source>
</evidence>
<feature type="signal peptide" evidence="12">
    <location>
        <begin position="1"/>
        <end position="20"/>
    </location>
</feature>
<proteinExistence type="inferred from homology"/>
<keyword evidence="6" id="KW-0479">Metal-binding</keyword>
<evidence type="ECO:0000256" key="11">
    <source>
        <dbReference type="ARBA" id="ARBA00048179"/>
    </source>
</evidence>
<dbReference type="Gene3D" id="3.40.190.10">
    <property type="entry name" value="Periplasmic binding protein-like II"/>
    <property type="match status" value="2"/>
</dbReference>
<reference evidence="14 15" key="1">
    <citation type="submission" date="2023-12" db="EMBL/GenBank/DDBJ databases">
        <title>the genome sequence of Hyalangium sp. s54d21.</title>
        <authorList>
            <person name="Zhang X."/>
        </authorList>
    </citation>
    <scope>NUCLEOTIDE SEQUENCE [LARGE SCALE GENOMIC DNA]</scope>
    <source>
        <strain evidence="15">s54d21</strain>
    </source>
</reference>